<dbReference type="GeneID" id="94841071"/>
<dbReference type="RefSeq" id="XP_068357048.1">
    <property type="nucleotide sequence ID" value="XM_068506367.1"/>
</dbReference>
<protein>
    <submittedName>
        <fullName evidence="3">Uncharacterized protein</fullName>
    </submittedName>
</protein>
<accession>A0A1J4JZJ5</accession>
<keyword evidence="1" id="KW-0472">Membrane</keyword>
<dbReference type="Proteomes" id="UP000179807">
    <property type="component" value="Unassembled WGS sequence"/>
</dbReference>
<evidence type="ECO:0000256" key="2">
    <source>
        <dbReference type="SAM" id="SignalP"/>
    </source>
</evidence>
<gene>
    <name evidence="3" type="ORF">TRFO_28758</name>
</gene>
<dbReference type="EMBL" id="MLAK01000813">
    <property type="protein sequence ID" value="OHT03912.1"/>
    <property type="molecule type" value="Genomic_DNA"/>
</dbReference>
<name>A0A1J4JZJ5_9EUKA</name>
<keyword evidence="4" id="KW-1185">Reference proteome</keyword>
<dbReference type="VEuPathDB" id="TrichDB:TRFO_28758"/>
<keyword evidence="2" id="KW-0732">Signal</keyword>
<dbReference type="AlphaFoldDB" id="A0A1J4JZJ5"/>
<feature type="chain" id="PRO_5012746388" evidence="2">
    <location>
        <begin position="21"/>
        <end position="161"/>
    </location>
</feature>
<keyword evidence="1" id="KW-1133">Transmembrane helix</keyword>
<sequence>MFSFIFPFLLLAADYPSLELDDTYHEVLLTNSSYSTFWVQPYPGHSAILAIHPSNLKINGFKSVARKSNDTPDFTPISSPAKVERLNGYVETRFTFTEENPLLFRMNCNETDCPIVINFVHTDPVYRTSAVLGAFSLFVCLFLLVFSWTIFCGACRATRKR</sequence>
<keyword evidence="1" id="KW-0812">Transmembrane</keyword>
<dbReference type="OrthoDB" id="10265852at2759"/>
<organism evidence="3 4">
    <name type="scientific">Tritrichomonas foetus</name>
    <dbReference type="NCBI Taxonomy" id="1144522"/>
    <lineage>
        <taxon>Eukaryota</taxon>
        <taxon>Metamonada</taxon>
        <taxon>Parabasalia</taxon>
        <taxon>Tritrichomonadida</taxon>
        <taxon>Tritrichomonadidae</taxon>
        <taxon>Tritrichomonas</taxon>
    </lineage>
</organism>
<proteinExistence type="predicted"/>
<reference evidence="3" key="1">
    <citation type="submission" date="2016-10" db="EMBL/GenBank/DDBJ databases">
        <authorList>
            <person name="Benchimol M."/>
            <person name="Almeida L.G."/>
            <person name="Vasconcelos A.T."/>
            <person name="Perreira-Neves A."/>
            <person name="Rosa I.A."/>
            <person name="Tasca T."/>
            <person name="Bogo M.R."/>
            <person name="de Souza W."/>
        </authorList>
    </citation>
    <scope>NUCLEOTIDE SEQUENCE [LARGE SCALE GENOMIC DNA]</scope>
    <source>
        <strain evidence="3">K</strain>
    </source>
</reference>
<evidence type="ECO:0000313" key="4">
    <source>
        <dbReference type="Proteomes" id="UP000179807"/>
    </source>
</evidence>
<feature type="signal peptide" evidence="2">
    <location>
        <begin position="1"/>
        <end position="20"/>
    </location>
</feature>
<evidence type="ECO:0000313" key="3">
    <source>
        <dbReference type="EMBL" id="OHT03912.1"/>
    </source>
</evidence>
<evidence type="ECO:0000256" key="1">
    <source>
        <dbReference type="SAM" id="Phobius"/>
    </source>
</evidence>
<feature type="transmembrane region" description="Helical" evidence="1">
    <location>
        <begin position="130"/>
        <end position="151"/>
    </location>
</feature>
<comment type="caution">
    <text evidence="3">The sequence shown here is derived from an EMBL/GenBank/DDBJ whole genome shotgun (WGS) entry which is preliminary data.</text>
</comment>